<feature type="signal peptide" evidence="1">
    <location>
        <begin position="1"/>
        <end position="21"/>
    </location>
</feature>
<sequence length="154" mass="15809">MAQVLFAIFCVGAFISQNAFANPILASAFPTLPLPAITETCVDTISPLISQPVKQCVPSPNLIITDSSPSVCNNLANTLQLLIVSKLLQGNLQGCWVPIVSEIPLPNAVIAGGCGQVAPSPVVPSLVQKVLPNGLTSTTSCGCNTVLPQLGGAF</sequence>
<proteinExistence type="predicted"/>
<evidence type="ECO:0000313" key="2">
    <source>
        <dbReference type="EMBL" id="GBP88471.1"/>
    </source>
</evidence>
<evidence type="ECO:0000256" key="1">
    <source>
        <dbReference type="SAM" id="SignalP"/>
    </source>
</evidence>
<accession>A0A4C1ZI04</accession>
<dbReference type="OrthoDB" id="7474005at2759"/>
<name>A0A4C1ZI04_EUMVA</name>
<evidence type="ECO:0000313" key="3">
    <source>
        <dbReference type="Proteomes" id="UP000299102"/>
    </source>
</evidence>
<dbReference type="EMBL" id="BGZK01001936">
    <property type="protein sequence ID" value="GBP88471.1"/>
    <property type="molecule type" value="Genomic_DNA"/>
</dbReference>
<organism evidence="2 3">
    <name type="scientific">Eumeta variegata</name>
    <name type="common">Bagworm moth</name>
    <name type="synonym">Eumeta japonica</name>
    <dbReference type="NCBI Taxonomy" id="151549"/>
    <lineage>
        <taxon>Eukaryota</taxon>
        <taxon>Metazoa</taxon>
        <taxon>Ecdysozoa</taxon>
        <taxon>Arthropoda</taxon>
        <taxon>Hexapoda</taxon>
        <taxon>Insecta</taxon>
        <taxon>Pterygota</taxon>
        <taxon>Neoptera</taxon>
        <taxon>Endopterygota</taxon>
        <taxon>Lepidoptera</taxon>
        <taxon>Glossata</taxon>
        <taxon>Ditrysia</taxon>
        <taxon>Tineoidea</taxon>
        <taxon>Psychidae</taxon>
        <taxon>Oiketicinae</taxon>
        <taxon>Eumeta</taxon>
    </lineage>
</organism>
<gene>
    <name evidence="2" type="ORF">EVAR_103745_1</name>
</gene>
<comment type="caution">
    <text evidence="2">The sequence shown here is derived from an EMBL/GenBank/DDBJ whole genome shotgun (WGS) entry which is preliminary data.</text>
</comment>
<dbReference type="Proteomes" id="UP000299102">
    <property type="component" value="Unassembled WGS sequence"/>
</dbReference>
<keyword evidence="3" id="KW-1185">Reference proteome</keyword>
<protein>
    <submittedName>
        <fullName evidence="2">Uncharacterized protein</fullName>
    </submittedName>
</protein>
<keyword evidence="1" id="KW-0732">Signal</keyword>
<reference evidence="2 3" key="1">
    <citation type="journal article" date="2019" name="Commun. Biol.">
        <title>The bagworm genome reveals a unique fibroin gene that provides high tensile strength.</title>
        <authorList>
            <person name="Kono N."/>
            <person name="Nakamura H."/>
            <person name="Ohtoshi R."/>
            <person name="Tomita M."/>
            <person name="Numata K."/>
            <person name="Arakawa K."/>
        </authorList>
    </citation>
    <scope>NUCLEOTIDE SEQUENCE [LARGE SCALE GENOMIC DNA]</scope>
</reference>
<dbReference type="AlphaFoldDB" id="A0A4C1ZI04"/>
<feature type="chain" id="PRO_5020024308" evidence="1">
    <location>
        <begin position="22"/>
        <end position="154"/>
    </location>
</feature>